<dbReference type="EMBL" id="SLUI01000001">
    <property type="protein sequence ID" value="TCL40095.1"/>
    <property type="molecule type" value="Genomic_DNA"/>
</dbReference>
<keyword evidence="1" id="KW-0472">Membrane</keyword>
<organism evidence="2 3">
    <name type="scientific">Anaerospora hongkongensis</name>
    <dbReference type="NCBI Taxonomy" id="244830"/>
    <lineage>
        <taxon>Bacteria</taxon>
        <taxon>Bacillati</taxon>
        <taxon>Bacillota</taxon>
        <taxon>Negativicutes</taxon>
        <taxon>Selenomonadales</taxon>
        <taxon>Sporomusaceae</taxon>
        <taxon>Anaerospora</taxon>
    </lineage>
</organism>
<protein>
    <submittedName>
        <fullName evidence="2">Uncharacterized protein</fullName>
    </submittedName>
</protein>
<keyword evidence="1" id="KW-1133">Transmembrane helix</keyword>
<evidence type="ECO:0000256" key="1">
    <source>
        <dbReference type="SAM" id="Phobius"/>
    </source>
</evidence>
<sequence>MIAVLALLLLLIVTAVSLWLRMDRYRNTLEELAPKASPLALALQELVATAGGLYLSIVMLISFLKIDLPAKVTLYTIALDPLALLSMGLAILQPFFFRLLNK</sequence>
<keyword evidence="1" id="KW-0812">Transmembrane</keyword>
<gene>
    <name evidence="2" type="ORF">EV210_101296</name>
</gene>
<keyword evidence="3" id="KW-1185">Reference proteome</keyword>
<comment type="caution">
    <text evidence="2">The sequence shown here is derived from an EMBL/GenBank/DDBJ whole genome shotgun (WGS) entry which is preliminary data.</text>
</comment>
<evidence type="ECO:0000313" key="3">
    <source>
        <dbReference type="Proteomes" id="UP000295063"/>
    </source>
</evidence>
<dbReference type="RefSeq" id="WP_165898750.1">
    <property type="nucleotide sequence ID" value="NZ_DALYTA010000024.1"/>
</dbReference>
<accession>A0A4R1QAY0</accession>
<feature type="transmembrane region" description="Helical" evidence="1">
    <location>
        <begin position="73"/>
        <end position="96"/>
    </location>
</feature>
<proteinExistence type="predicted"/>
<feature type="transmembrane region" description="Helical" evidence="1">
    <location>
        <begin position="41"/>
        <end position="61"/>
    </location>
</feature>
<name>A0A4R1QAY0_9FIRM</name>
<dbReference type="AlphaFoldDB" id="A0A4R1QAY0"/>
<evidence type="ECO:0000313" key="2">
    <source>
        <dbReference type="EMBL" id="TCL40095.1"/>
    </source>
</evidence>
<reference evidence="2 3" key="1">
    <citation type="submission" date="2019-03" db="EMBL/GenBank/DDBJ databases">
        <title>Genomic Encyclopedia of Type Strains, Phase IV (KMG-IV): sequencing the most valuable type-strain genomes for metagenomic binning, comparative biology and taxonomic classification.</title>
        <authorList>
            <person name="Goeker M."/>
        </authorList>
    </citation>
    <scope>NUCLEOTIDE SEQUENCE [LARGE SCALE GENOMIC DNA]</scope>
    <source>
        <strain evidence="2 3">DSM 15969</strain>
    </source>
</reference>
<dbReference type="Proteomes" id="UP000295063">
    <property type="component" value="Unassembled WGS sequence"/>
</dbReference>